<dbReference type="HOGENOM" id="CLU_2175827_0_0_1"/>
<feature type="region of interest" description="Disordered" evidence="1">
    <location>
        <begin position="56"/>
        <end position="110"/>
    </location>
</feature>
<organism evidence="2 3">
    <name type="scientific">Emiliania huxleyi (strain CCMP1516)</name>
    <dbReference type="NCBI Taxonomy" id="280463"/>
    <lineage>
        <taxon>Eukaryota</taxon>
        <taxon>Haptista</taxon>
        <taxon>Haptophyta</taxon>
        <taxon>Prymnesiophyceae</taxon>
        <taxon>Isochrysidales</taxon>
        <taxon>Noelaerhabdaceae</taxon>
        <taxon>Emiliania</taxon>
    </lineage>
</organism>
<dbReference type="Proteomes" id="UP000013827">
    <property type="component" value="Unassembled WGS sequence"/>
</dbReference>
<protein>
    <submittedName>
        <fullName evidence="2">Uncharacterized protein</fullName>
    </submittedName>
</protein>
<proteinExistence type="predicted"/>
<keyword evidence="3" id="KW-1185">Reference proteome</keyword>
<feature type="compositionally biased region" description="Polar residues" evidence="1">
    <location>
        <begin position="88"/>
        <end position="99"/>
    </location>
</feature>
<evidence type="ECO:0000313" key="2">
    <source>
        <dbReference type="EnsemblProtists" id="EOD12668"/>
    </source>
</evidence>
<evidence type="ECO:0000256" key="1">
    <source>
        <dbReference type="SAM" id="MobiDB-lite"/>
    </source>
</evidence>
<name>A0A0D3IN33_EMIH1</name>
<dbReference type="RefSeq" id="XP_005765097.1">
    <property type="nucleotide sequence ID" value="XM_005765040.1"/>
</dbReference>
<accession>A0A0D3IN33</accession>
<dbReference type="PaxDb" id="2903-EOD12668"/>
<dbReference type="GeneID" id="17258767"/>
<dbReference type="AlphaFoldDB" id="A0A0D3IN33"/>
<reference evidence="3" key="1">
    <citation type="journal article" date="2013" name="Nature">
        <title>Pan genome of the phytoplankton Emiliania underpins its global distribution.</title>
        <authorList>
            <person name="Read B.A."/>
            <person name="Kegel J."/>
            <person name="Klute M.J."/>
            <person name="Kuo A."/>
            <person name="Lefebvre S.C."/>
            <person name="Maumus F."/>
            <person name="Mayer C."/>
            <person name="Miller J."/>
            <person name="Monier A."/>
            <person name="Salamov A."/>
            <person name="Young J."/>
            <person name="Aguilar M."/>
            <person name="Claverie J.M."/>
            <person name="Frickenhaus S."/>
            <person name="Gonzalez K."/>
            <person name="Herman E.K."/>
            <person name="Lin Y.C."/>
            <person name="Napier J."/>
            <person name="Ogata H."/>
            <person name="Sarno A.F."/>
            <person name="Shmutz J."/>
            <person name="Schroeder D."/>
            <person name="de Vargas C."/>
            <person name="Verret F."/>
            <person name="von Dassow P."/>
            <person name="Valentin K."/>
            <person name="Van de Peer Y."/>
            <person name="Wheeler G."/>
            <person name="Dacks J.B."/>
            <person name="Delwiche C.F."/>
            <person name="Dyhrman S.T."/>
            <person name="Glockner G."/>
            <person name="John U."/>
            <person name="Richards T."/>
            <person name="Worden A.Z."/>
            <person name="Zhang X."/>
            <person name="Grigoriev I.V."/>
            <person name="Allen A.E."/>
            <person name="Bidle K."/>
            <person name="Borodovsky M."/>
            <person name="Bowler C."/>
            <person name="Brownlee C."/>
            <person name="Cock J.M."/>
            <person name="Elias M."/>
            <person name="Gladyshev V.N."/>
            <person name="Groth M."/>
            <person name="Guda C."/>
            <person name="Hadaegh A."/>
            <person name="Iglesias-Rodriguez M.D."/>
            <person name="Jenkins J."/>
            <person name="Jones B.M."/>
            <person name="Lawson T."/>
            <person name="Leese F."/>
            <person name="Lindquist E."/>
            <person name="Lobanov A."/>
            <person name="Lomsadze A."/>
            <person name="Malik S.B."/>
            <person name="Marsh M.E."/>
            <person name="Mackinder L."/>
            <person name="Mock T."/>
            <person name="Mueller-Roeber B."/>
            <person name="Pagarete A."/>
            <person name="Parker M."/>
            <person name="Probert I."/>
            <person name="Quesneville H."/>
            <person name="Raines C."/>
            <person name="Rensing S.A."/>
            <person name="Riano-Pachon D.M."/>
            <person name="Richier S."/>
            <person name="Rokitta S."/>
            <person name="Shiraiwa Y."/>
            <person name="Soanes D.M."/>
            <person name="van der Giezen M."/>
            <person name="Wahlund T.M."/>
            <person name="Williams B."/>
            <person name="Wilson W."/>
            <person name="Wolfe G."/>
            <person name="Wurch L.L."/>
        </authorList>
    </citation>
    <scope>NUCLEOTIDE SEQUENCE</scope>
</reference>
<dbReference type="KEGG" id="ehx:EMIHUDRAFT_357298"/>
<reference evidence="2" key="2">
    <citation type="submission" date="2024-10" db="UniProtKB">
        <authorList>
            <consortium name="EnsemblProtists"/>
        </authorList>
    </citation>
    <scope>IDENTIFICATION</scope>
</reference>
<sequence>MAAASALCHAPKATLPARPLLVPAVESRQGGRGWRSPRWGVVARERGTLAEQLSCSSRERLMAPPTAARRSAPTRKQAKAASAKGSGRISNARTPTHPSSPAVCDCASAL</sequence>
<evidence type="ECO:0000313" key="3">
    <source>
        <dbReference type="Proteomes" id="UP000013827"/>
    </source>
</evidence>
<dbReference type="EnsemblProtists" id="EOD12668">
    <property type="protein sequence ID" value="EOD12668"/>
    <property type="gene ID" value="EMIHUDRAFT_357298"/>
</dbReference>